<evidence type="ECO:0000313" key="1">
    <source>
        <dbReference type="EMBL" id="GBP50025.1"/>
    </source>
</evidence>
<comment type="caution">
    <text evidence="1">The sequence shown here is derived from an EMBL/GenBank/DDBJ whole genome shotgun (WGS) entry which is preliminary data.</text>
</comment>
<dbReference type="EMBL" id="BGZK01000556">
    <property type="protein sequence ID" value="GBP50025.1"/>
    <property type="molecule type" value="Genomic_DNA"/>
</dbReference>
<keyword evidence="2" id="KW-1185">Reference proteome</keyword>
<name>A0A4C1WIU7_EUMVA</name>
<dbReference type="AlphaFoldDB" id="A0A4C1WIU7"/>
<reference evidence="1 2" key="1">
    <citation type="journal article" date="2019" name="Commun. Biol.">
        <title>The bagworm genome reveals a unique fibroin gene that provides high tensile strength.</title>
        <authorList>
            <person name="Kono N."/>
            <person name="Nakamura H."/>
            <person name="Ohtoshi R."/>
            <person name="Tomita M."/>
            <person name="Numata K."/>
            <person name="Arakawa K."/>
        </authorList>
    </citation>
    <scope>NUCLEOTIDE SEQUENCE [LARGE SCALE GENOMIC DNA]</scope>
</reference>
<gene>
    <name evidence="1" type="ORF">EVAR_46647_1</name>
</gene>
<organism evidence="1 2">
    <name type="scientific">Eumeta variegata</name>
    <name type="common">Bagworm moth</name>
    <name type="synonym">Eumeta japonica</name>
    <dbReference type="NCBI Taxonomy" id="151549"/>
    <lineage>
        <taxon>Eukaryota</taxon>
        <taxon>Metazoa</taxon>
        <taxon>Ecdysozoa</taxon>
        <taxon>Arthropoda</taxon>
        <taxon>Hexapoda</taxon>
        <taxon>Insecta</taxon>
        <taxon>Pterygota</taxon>
        <taxon>Neoptera</taxon>
        <taxon>Endopterygota</taxon>
        <taxon>Lepidoptera</taxon>
        <taxon>Glossata</taxon>
        <taxon>Ditrysia</taxon>
        <taxon>Tineoidea</taxon>
        <taxon>Psychidae</taxon>
        <taxon>Oiketicinae</taxon>
        <taxon>Eumeta</taxon>
    </lineage>
</organism>
<sequence length="111" mass="12733">MEPFYFFANIPELLFPLKRRTPSAPFHNFITFVSALAIAGRLKLSAIFMETDKPLGRLKLCRGPWAHEIGALRRRAKVFRHAEPWPLDKELWPLGPPSAPGLLPARPYRKD</sequence>
<evidence type="ECO:0000313" key="2">
    <source>
        <dbReference type="Proteomes" id="UP000299102"/>
    </source>
</evidence>
<proteinExistence type="predicted"/>
<accession>A0A4C1WIU7</accession>
<dbReference type="Proteomes" id="UP000299102">
    <property type="component" value="Unassembled WGS sequence"/>
</dbReference>
<protein>
    <submittedName>
        <fullName evidence="1">Uncharacterized protein</fullName>
    </submittedName>
</protein>